<name>A0ABT8VMA9_9BACL</name>
<comment type="caution">
    <text evidence="1">The sequence shown here is derived from an EMBL/GenBank/DDBJ whole genome shotgun (WGS) entry which is preliminary data.</text>
</comment>
<organism evidence="1 2">
    <name type="scientific">Paenibacillus ehimensis</name>
    <dbReference type="NCBI Taxonomy" id="79264"/>
    <lineage>
        <taxon>Bacteria</taxon>
        <taxon>Bacillati</taxon>
        <taxon>Bacillota</taxon>
        <taxon>Bacilli</taxon>
        <taxon>Bacillales</taxon>
        <taxon>Paenibacillaceae</taxon>
        <taxon>Paenibacillus</taxon>
    </lineage>
</organism>
<reference evidence="1" key="1">
    <citation type="submission" date="2023-07" db="EMBL/GenBank/DDBJ databases">
        <authorList>
            <person name="Aktuganov G."/>
            <person name="Boyko T."/>
            <person name="Delegan Y."/>
            <person name="Galimzianova N."/>
            <person name="Gilvanova E."/>
            <person name="Korobov V."/>
            <person name="Kuzmina L."/>
            <person name="Melentiev A."/>
            <person name="Milman P."/>
            <person name="Ryabova A."/>
            <person name="Stupak E."/>
            <person name="Yasakov T."/>
            <person name="Zharikova N."/>
            <person name="Zhurenko E."/>
        </authorList>
    </citation>
    <scope>NUCLEOTIDE SEQUENCE</scope>
    <source>
        <strain evidence="1">IB-739</strain>
    </source>
</reference>
<evidence type="ECO:0000313" key="2">
    <source>
        <dbReference type="Proteomes" id="UP001168883"/>
    </source>
</evidence>
<sequence>MKKKELLGLTEVLTGLVQAGAAADEIIKTIRSQNLHKNKEFVMLFRTIRAWIESDNPEIKLTNPEKALLFTVLPYVNWNNQIELLQSDMQALCGYKDRWHFGELLNSLAKKNILEKVQVGKQNYWFFNSLLVKRGNDPDKRRYIKFNLKN</sequence>
<accession>A0ABT8VMA9</accession>
<dbReference type="Proteomes" id="UP001168883">
    <property type="component" value="Unassembled WGS sequence"/>
</dbReference>
<protein>
    <submittedName>
        <fullName evidence="1">Uncharacterized protein</fullName>
    </submittedName>
</protein>
<keyword evidence="2" id="KW-1185">Reference proteome</keyword>
<dbReference type="EMBL" id="JAUMKJ010000102">
    <property type="protein sequence ID" value="MDO3682123.1"/>
    <property type="molecule type" value="Genomic_DNA"/>
</dbReference>
<proteinExistence type="predicted"/>
<gene>
    <name evidence="1" type="ORF">Q3C12_34570</name>
</gene>
<dbReference type="RefSeq" id="WP_127490369.1">
    <property type="nucleotide sequence ID" value="NZ_JAUMKJ010000102.1"/>
</dbReference>
<evidence type="ECO:0000313" key="1">
    <source>
        <dbReference type="EMBL" id="MDO3682123.1"/>
    </source>
</evidence>